<dbReference type="GeneID" id="19686822"/>
<name>A0A060AG82_9CAUD</name>
<evidence type="ECO:0000256" key="1">
    <source>
        <dbReference type="SAM" id="Phobius"/>
    </source>
</evidence>
<proteinExistence type="predicted"/>
<keyword evidence="1" id="KW-0472">Membrane</keyword>
<reference evidence="2 3" key="1">
    <citation type="submission" date="2013-04" db="EMBL/GenBank/DDBJ databases">
        <title>Complete Genome Sequence of Cronobacter sakazakii Bacteriophage CR8.</title>
        <authorList>
            <person name="Kim Y."/>
            <person name="Shin H."/>
            <person name="Ryu S."/>
        </authorList>
    </citation>
    <scope>NUCLEOTIDE SEQUENCE [LARGE SCALE GENOMIC DNA]</scope>
</reference>
<protein>
    <submittedName>
        <fullName evidence="2">Uncharacterized protein</fullName>
    </submittedName>
</protein>
<sequence>MSCRDILDLIFLIANGFFMLTAVYWPKIYGDGIWSRVVFTTNFIAVLMSFGGLIARGAL</sequence>
<dbReference type="Proteomes" id="UP000026984">
    <property type="component" value="Segment"/>
</dbReference>
<dbReference type="KEGG" id="vg:19686822"/>
<keyword evidence="3" id="KW-1185">Reference proteome</keyword>
<gene>
    <name evidence="2" type="ORF">CR8_071</name>
</gene>
<keyword evidence="1" id="KW-1133">Transmembrane helix</keyword>
<dbReference type="EMBL" id="KC954774">
    <property type="protein sequence ID" value="AIA64601.1"/>
    <property type="molecule type" value="Genomic_DNA"/>
</dbReference>
<feature type="transmembrane region" description="Helical" evidence="1">
    <location>
        <begin position="37"/>
        <end position="55"/>
    </location>
</feature>
<keyword evidence="1" id="KW-0812">Transmembrane</keyword>
<feature type="transmembrane region" description="Helical" evidence="1">
    <location>
        <begin position="6"/>
        <end position="25"/>
    </location>
</feature>
<accession>A0A060AG82</accession>
<dbReference type="RefSeq" id="YP_009042308.1">
    <property type="nucleotide sequence ID" value="NC_024354.1"/>
</dbReference>
<evidence type="ECO:0000313" key="2">
    <source>
        <dbReference type="EMBL" id="AIA64601.1"/>
    </source>
</evidence>
<organism evidence="2 3">
    <name type="scientific">Cronobacter phage CR8</name>
    <dbReference type="NCBI Taxonomy" id="1327934"/>
    <lineage>
        <taxon>Viruses</taxon>
        <taxon>Duplodnaviria</taxon>
        <taxon>Heunggongvirae</taxon>
        <taxon>Uroviricota</taxon>
        <taxon>Caudoviricetes</taxon>
        <taxon>Vequintavirinae</taxon>
        <taxon>Certrevirus</taxon>
        <taxon>Certrevirus CR8</taxon>
    </lineage>
</organism>
<evidence type="ECO:0000313" key="3">
    <source>
        <dbReference type="Proteomes" id="UP000026984"/>
    </source>
</evidence>